<feature type="compositionally biased region" description="Basic residues" evidence="1">
    <location>
        <begin position="237"/>
        <end position="246"/>
    </location>
</feature>
<feature type="region of interest" description="Disordered" evidence="1">
    <location>
        <begin position="135"/>
        <end position="172"/>
    </location>
</feature>
<reference evidence="4 5" key="1">
    <citation type="journal article" date="2013" name="BMC Genomics">
        <title>Reconstruction of the lipid metabolism for the microalga Monoraphidium neglectum from its genome sequence reveals characteristics suitable for biofuel production.</title>
        <authorList>
            <person name="Bogen C."/>
            <person name="Al-Dilaimi A."/>
            <person name="Albersmeier A."/>
            <person name="Wichmann J."/>
            <person name="Grundmann M."/>
            <person name="Rupp O."/>
            <person name="Lauersen K.J."/>
            <person name="Blifernez-Klassen O."/>
            <person name="Kalinowski J."/>
            <person name="Goesmann A."/>
            <person name="Mussgnug J.H."/>
            <person name="Kruse O."/>
        </authorList>
    </citation>
    <scope>NUCLEOTIDE SEQUENCE [LARGE SCALE GENOMIC DNA]</scope>
    <source>
        <strain evidence="4 5">SAG 48.87</strain>
    </source>
</reference>
<evidence type="ECO:0000313" key="4">
    <source>
        <dbReference type="EMBL" id="KIY99748.1"/>
    </source>
</evidence>
<feature type="compositionally biased region" description="Low complexity" evidence="1">
    <location>
        <begin position="226"/>
        <end position="236"/>
    </location>
</feature>
<dbReference type="Pfam" id="PF10366">
    <property type="entry name" value="Vps39_1"/>
    <property type="match status" value="1"/>
</dbReference>
<dbReference type="GO" id="GO:0006914">
    <property type="term" value="P:autophagy"/>
    <property type="evidence" value="ECO:0007669"/>
    <property type="project" value="TreeGrafter"/>
</dbReference>
<dbReference type="RefSeq" id="XP_013898768.1">
    <property type="nucleotide sequence ID" value="XM_014043314.1"/>
</dbReference>
<dbReference type="GO" id="GO:0016020">
    <property type="term" value="C:membrane"/>
    <property type="evidence" value="ECO:0007669"/>
    <property type="project" value="TreeGrafter"/>
</dbReference>
<dbReference type="InterPro" id="IPR019453">
    <property type="entry name" value="VPS39/TGFA1_Znf"/>
</dbReference>
<proteinExistence type="predicted"/>
<feature type="domain" description="Vacuolar sorting protein 39/Transforming growth factor beta receptor-associated zinc finger" evidence="3">
    <location>
        <begin position="715"/>
        <end position="754"/>
    </location>
</feature>
<dbReference type="Pfam" id="PF10367">
    <property type="entry name" value="zf-Vps39_C"/>
    <property type="match status" value="1"/>
</dbReference>
<feature type="compositionally biased region" description="Gly residues" evidence="1">
    <location>
        <begin position="215"/>
        <end position="225"/>
    </location>
</feature>
<feature type="region of interest" description="Disordered" evidence="1">
    <location>
        <begin position="213"/>
        <end position="297"/>
    </location>
</feature>
<dbReference type="PANTHER" id="PTHR12894">
    <property type="entry name" value="CNH DOMAIN CONTAINING"/>
    <property type="match status" value="1"/>
</dbReference>
<organism evidence="4 5">
    <name type="scientific">Monoraphidium neglectum</name>
    <dbReference type="NCBI Taxonomy" id="145388"/>
    <lineage>
        <taxon>Eukaryota</taxon>
        <taxon>Viridiplantae</taxon>
        <taxon>Chlorophyta</taxon>
        <taxon>core chlorophytes</taxon>
        <taxon>Chlorophyceae</taxon>
        <taxon>CS clade</taxon>
        <taxon>Sphaeropleales</taxon>
        <taxon>Selenastraceae</taxon>
        <taxon>Monoraphidium</taxon>
    </lineage>
</organism>
<feature type="compositionally biased region" description="Low complexity" evidence="1">
    <location>
        <begin position="150"/>
        <end position="172"/>
    </location>
</feature>
<feature type="domain" description="Vacuolar sorting protein 39/Transforming growth factor beta receptor-associated" evidence="2">
    <location>
        <begin position="303"/>
        <end position="418"/>
    </location>
</feature>
<dbReference type="InterPro" id="IPR019452">
    <property type="entry name" value="VPS39/TGF_beta_rcpt-assoc_1"/>
</dbReference>
<evidence type="ECO:0000259" key="2">
    <source>
        <dbReference type="Pfam" id="PF10366"/>
    </source>
</evidence>
<dbReference type="OrthoDB" id="5325112at2759"/>
<feature type="compositionally biased region" description="Low complexity" evidence="1">
    <location>
        <begin position="247"/>
        <end position="267"/>
    </location>
</feature>
<feature type="compositionally biased region" description="Low complexity" evidence="1">
    <location>
        <begin position="280"/>
        <end position="291"/>
    </location>
</feature>
<evidence type="ECO:0000256" key="1">
    <source>
        <dbReference type="SAM" id="MobiDB-lite"/>
    </source>
</evidence>
<dbReference type="Proteomes" id="UP000054498">
    <property type="component" value="Unassembled WGS sequence"/>
</dbReference>
<dbReference type="EMBL" id="KK101755">
    <property type="protein sequence ID" value="KIY99748.1"/>
    <property type="molecule type" value="Genomic_DNA"/>
</dbReference>
<dbReference type="AlphaFoldDB" id="A0A0D2KWW2"/>
<dbReference type="GeneID" id="25741093"/>
<keyword evidence="5" id="KW-1185">Reference proteome</keyword>
<dbReference type="PANTHER" id="PTHR12894:SF27">
    <property type="entry name" value="TRANSFORMING GROWTH FACTOR-BETA RECEPTOR-ASSOCIATED PROTEIN 1"/>
    <property type="match status" value="1"/>
</dbReference>
<dbReference type="KEGG" id="mng:MNEG_8217"/>
<sequence length="783" mass="80782">MAVAAPHPSPHDGSLFVASAAAGGGVRRLRPVPIERQARLLAGGGEFSGALELCARLPAPRRRQLEDALRLRFCRHLFEAGDVDDALTQLSMCSDAGPLLLLRLFPGLVPAKFRPLLPDEAYGEKLPDLDADEDAAAAAAGDGAPRRDAAGGVDASGTTGAHTHAHGHAGPAGREAAAVGVVVPYLLSYRTRLLAAMEEAAAASAAAAAAAAGEQDGGGGGGEGAAGRQQQQQQQRKPAKPKRPVRRPGQPGGDAAAVAGAAQQGLASRPPEPPPGGAAAGAPEPAGSDDGAPPPPEVVATVLDTALLLAMLAQPDTGAALRLLQQRNFVDAAEGERALAAAGRYAELAALLQYTGQHAKGLELLRRLSQEPALLPVKPAGAAADLPGLPGVWAAVRYLTNLTPPNLALAEAHAGWLLRADPEAGLEAFLQMRPPLPAAAVLPILQRHAPDYCVVYLESALELGVASPGDFHSLLLTQYLAMALEEEEGGGDRQGAGPMHWEKVDPPASAARHARKLSLSDSLLAKTRHPLEKLFPDGGPHAAAAAAAAHVAGGKAAGGEAEGGAAEGADSSRRDAYDRLKELVYSSPHIDPEVVLVQLPTGKLPEIRALMLERLGRHSKRQRQQQGPSPAAARAPVDLAAWGELGAILSRKAPRIDTSKVLGMLPDDLPLECLSPLLCAMLQHATERSRNLSVVRSLRRGENLAAREDQVRAKQRSVVLTSDRACCMCHKRIGGSVLVAHPGGALAHYLCYKRAGEAEGAAGRGGGGAVVTNGGGIWAVAGL</sequence>
<protein>
    <submittedName>
        <fullName evidence="4">Subunit of VPS-C complex</fullName>
    </submittedName>
</protein>
<gene>
    <name evidence="4" type="ORF">MNEG_8217</name>
</gene>
<dbReference type="GO" id="GO:0005737">
    <property type="term" value="C:cytoplasm"/>
    <property type="evidence" value="ECO:0007669"/>
    <property type="project" value="TreeGrafter"/>
</dbReference>
<dbReference type="InterPro" id="IPR032914">
    <property type="entry name" value="Vam6/VPS39/TRAP1"/>
</dbReference>
<accession>A0A0D2KWW2</accession>
<evidence type="ECO:0000259" key="3">
    <source>
        <dbReference type="Pfam" id="PF10367"/>
    </source>
</evidence>
<dbReference type="GO" id="GO:0034058">
    <property type="term" value="P:endosomal vesicle fusion"/>
    <property type="evidence" value="ECO:0007669"/>
    <property type="project" value="TreeGrafter"/>
</dbReference>
<feature type="region of interest" description="Disordered" evidence="1">
    <location>
        <begin position="487"/>
        <end position="510"/>
    </location>
</feature>
<dbReference type="STRING" id="145388.A0A0D2KWW2"/>
<name>A0A0D2KWW2_9CHLO</name>
<evidence type="ECO:0000313" key="5">
    <source>
        <dbReference type="Proteomes" id="UP000054498"/>
    </source>
</evidence>